<dbReference type="Proteomes" id="UP000031036">
    <property type="component" value="Unassembled WGS sequence"/>
</dbReference>
<feature type="region of interest" description="Disordered" evidence="1">
    <location>
        <begin position="111"/>
        <end position="136"/>
    </location>
</feature>
<accession>A0A0B2VB59</accession>
<evidence type="ECO:0000313" key="3">
    <source>
        <dbReference type="Proteomes" id="UP000031036"/>
    </source>
</evidence>
<comment type="caution">
    <text evidence="2">The sequence shown here is derived from an EMBL/GenBank/DDBJ whole genome shotgun (WGS) entry which is preliminary data.</text>
</comment>
<organism evidence="2 3">
    <name type="scientific">Toxocara canis</name>
    <name type="common">Canine roundworm</name>
    <dbReference type="NCBI Taxonomy" id="6265"/>
    <lineage>
        <taxon>Eukaryota</taxon>
        <taxon>Metazoa</taxon>
        <taxon>Ecdysozoa</taxon>
        <taxon>Nematoda</taxon>
        <taxon>Chromadorea</taxon>
        <taxon>Rhabditida</taxon>
        <taxon>Spirurina</taxon>
        <taxon>Ascaridomorpha</taxon>
        <taxon>Ascaridoidea</taxon>
        <taxon>Toxocaridae</taxon>
        <taxon>Toxocara</taxon>
    </lineage>
</organism>
<sequence length="136" mass="14638">MGSEKRSLLSESPLRSPGRNTGGSAIVMEQRSRNTEASSNAVCDEEEAGHGCVQAIGRIKQNLCSPMSAPPAPRQMRVKLRTQVRRRLPQPDTTIAGSRKFISRVIKKAESCSARKSPLSGRKVGSRGSSADEMSA</sequence>
<dbReference type="EMBL" id="JPKZ01002058">
    <property type="protein sequence ID" value="KHN78697.1"/>
    <property type="molecule type" value="Genomic_DNA"/>
</dbReference>
<name>A0A0B2VB59_TOXCA</name>
<evidence type="ECO:0000256" key="1">
    <source>
        <dbReference type="SAM" id="MobiDB-lite"/>
    </source>
</evidence>
<keyword evidence="3" id="KW-1185">Reference proteome</keyword>
<gene>
    <name evidence="2" type="ORF">Tcan_09781</name>
</gene>
<feature type="region of interest" description="Disordered" evidence="1">
    <location>
        <begin position="1"/>
        <end position="44"/>
    </location>
</feature>
<reference evidence="2 3" key="1">
    <citation type="submission" date="2014-11" db="EMBL/GenBank/DDBJ databases">
        <title>Genetic blueprint of the zoonotic pathogen Toxocara canis.</title>
        <authorList>
            <person name="Zhu X.-Q."/>
            <person name="Korhonen P.K."/>
            <person name="Cai H."/>
            <person name="Young N.D."/>
            <person name="Nejsum P."/>
            <person name="von Samson-Himmelstjerna G."/>
            <person name="Boag P.R."/>
            <person name="Tan P."/>
            <person name="Li Q."/>
            <person name="Min J."/>
            <person name="Yang Y."/>
            <person name="Wang X."/>
            <person name="Fang X."/>
            <person name="Hall R.S."/>
            <person name="Hofmann A."/>
            <person name="Sternberg P.W."/>
            <person name="Jex A.R."/>
            <person name="Gasser R.B."/>
        </authorList>
    </citation>
    <scope>NUCLEOTIDE SEQUENCE [LARGE SCALE GENOMIC DNA]</scope>
    <source>
        <strain evidence="2">PN_DK_2014</strain>
    </source>
</reference>
<dbReference type="AlphaFoldDB" id="A0A0B2VB59"/>
<protein>
    <submittedName>
        <fullName evidence="2">Uncharacterized protein</fullName>
    </submittedName>
</protein>
<evidence type="ECO:0000313" key="2">
    <source>
        <dbReference type="EMBL" id="KHN78697.1"/>
    </source>
</evidence>
<proteinExistence type="predicted"/>